<evidence type="ECO:0000313" key="2">
    <source>
        <dbReference type="EMBL" id="MFC4565611.1"/>
    </source>
</evidence>
<dbReference type="InterPro" id="IPR032710">
    <property type="entry name" value="NTF2-like_dom_sf"/>
</dbReference>
<evidence type="ECO:0000259" key="1">
    <source>
        <dbReference type="Pfam" id="PF14534"/>
    </source>
</evidence>
<dbReference type="SUPFAM" id="SSF54427">
    <property type="entry name" value="NTF2-like"/>
    <property type="match status" value="1"/>
</dbReference>
<dbReference type="Proteomes" id="UP001595923">
    <property type="component" value="Unassembled WGS sequence"/>
</dbReference>
<gene>
    <name evidence="2" type="ORF">ACFO4E_27450</name>
</gene>
<accession>A0ABV9E5M4</accession>
<dbReference type="NCBIfam" id="TIGR02246">
    <property type="entry name" value="SgcJ/EcaC family oxidoreductase"/>
    <property type="match status" value="1"/>
</dbReference>
<dbReference type="InterPro" id="IPR027843">
    <property type="entry name" value="DUF4440"/>
</dbReference>
<reference evidence="3" key="1">
    <citation type="journal article" date="2019" name="Int. J. Syst. Evol. Microbiol.">
        <title>The Global Catalogue of Microorganisms (GCM) 10K type strain sequencing project: providing services to taxonomists for standard genome sequencing and annotation.</title>
        <authorList>
            <consortium name="The Broad Institute Genomics Platform"/>
            <consortium name="The Broad Institute Genome Sequencing Center for Infectious Disease"/>
            <person name="Wu L."/>
            <person name="Ma J."/>
        </authorList>
    </citation>
    <scope>NUCLEOTIDE SEQUENCE [LARGE SCALE GENOMIC DNA]</scope>
    <source>
        <strain evidence="3">XZYJ18</strain>
    </source>
</reference>
<organism evidence="2 3">
    <name type="scientific">Nocardiopsis mangrovi</name>
    <dbReference type="NCBI Taxonomy" id="1179818"/>
    <lineage>
        <taxon>Bacteria</taxon>
        <taxon>Bacillati</taxon>
        <taxon>Actinomycetota</taxon>
        <taxon>Actinomycetes</taxon>
        <taxon>Streptosporangiales</taxon>
        <taxon>Nocardiopsidaceae</taxon>
        <taxon>Nocardiopsis</taxon>
    </lineage>
</organism>
<comment type="caution">
    <text evidence="2">The sequence shown here is derived from an EMBL/GenBank/DDBJ whole genome shotgun (WGS) entry which is preliminary data.</text>
</comment>
<dbReference type="Gene3D" id="3.10.450.50">
    <property type="match status" value="1"/>
</dbReference>
<dbReference type="InterPro" id="IPR011944">
    <property type="entry name" value="Steroid_delta5-4_isomerase"/>
</dbReference>
<dbReference type="RefSeq" id="WP_378579749.1">
    <property type="nucleotide sequence ID" value="NZ_JBHSFQ010000041.1"/>
</dbReference>
<dbReference type="EMBL" id="JBHSFQ010000041">
    <property type="protein sequence ID" value="MFC4565611.1"/>
    <property type="molecule type" value="Genomic_DNA"/>
</dbReference>
<feature type="domain" description="DUF4440" evidence="1">
    <location>
        <begin position="22"/>
        <end position="129"/>
    </location>
</feature>
<proteinExistence type="predicted"/>
<dbReference type="Pfam" id="PF14534">
    <property type="entry name" value="DUF4440"/>
    <property type="match status" value="1"/>
</dbReference>
<protein>
    <submittedName>
        <fullName evidence="2">SgcJ/EcaC family oxidoreductase</fullName>
    </submittedName>
</protein>
<evidence type="ECO:0000313" key="3">
    <source>
        <dbReference type="Proteomes" id="UP001595923"/>
    </source>
</evidence>
<sequence length="141" mass="15273">MTDSRPVAQWPGGDPAGDAGRVAEVIAEREDAFNRGDADLFDRRFTADVVVVSAAGRRFEGWEEIHAYHAARLGGRPPGVRTRLTVLASTFPGPGTAVVHTSQLLATPDGERTTLGTWTMAERDGEWWICSLQQTAAAPRE</sequence>
<keyword evidence="3" id="KW-1185">Reference proteome</keyword>
<name>A0ABV9E5M4_9ACTN</name>